<dbReference type="EMBL" id="JAGMUU010000013">
    <property type="protein sequence ID" value="KAH7140267.1"/>
    <property type="molecule type" value="Genomic_DNA"/>
</dbReference>
<keyword evidence="2" id="KW-1185">Reference proteome</keyword>
<name>A0A9P9J021_9HYPO</name>
<accession>A0A9P9J021</accession>
<organism evidence="1 2">
    <name type="scientific">Dactylonectria estremocensis</name>
    <dbReference type="NCBI Taxonomy" id="1079267"/>
    <lineage>
        <taxon>Eukaryota</taxon>
        <taxon>Fungi</taxon>
        <taxon>Dikarya</taxon>
        <taxon>Ascomycota</taxon>
        <taxon>Pezizomycotina</taxon>
        <taxon>Sordariomycetes</taxon>
        <taxon>Hypocreomycetidae</taxon>
        <taxon>Hypocreales</taxon>
        <taxon>Nectriaceae</taxon>
        <taxon>Dactylonectria</taxon>
    </lineage>
</organism>
<comment type="caution">
    <text evidence="1">The sequence shown here is derived from an EMBL/GenBank/DDBJ whole genome shotgun (WGS) entry which is preliminary data.</text>
</comment>
<sequence>MKMSQQRFFLLQEPIPAAIEAGSFLGRLVVSKTSPLDRFAPFSDPAKPPHDTNDIIPSILPSPEVETSYDGTLTVARKRPFSVPLAGLLNMNLSRTEEESRRLESKLVKRYRLRNPCIQFELLMQNQFYAQDARELLKNAPSGHVYLVTGFITASESTWTVEATNGSRKDFSVTVPVGAAAGIPDFGLLDAGFGLNGSISNKRSQTRHVAEEQIFAVAYSIVKLSIKLKWPSGLATRVPVVSRPKRAKAYHLAMGGDGDDSDEEFEWNSDDEVGVVKESKDFNAMEKDVGEIILHNGDPSSDEDDHDLFIDVV</sequence>
<proteinExistence type="predicted"/>
<dbReference type="OrthoDB" id="5410365at2759"/>
<reference evidence="1" key="1">
    <citation type="journal article" date="2021" name="Nat. Commun.">
        <title>Genetic determinants of endophytism in the Arabidopsis root mycobiome.</title>
        <authorList>
            <person name="Mesny F."/>
            <person name="Miyauchi S."/>
            <person name="Thiergart T."/>
            <person name="Pickel B."/>
            <person name="Atanasova L."/>
            <person name="Karlsson M."/>
            <person name="Huettel B."/>
            <person name="Barry K.W."/>
            <person name="Haridas S."/>
            <person name="Chen C."/>
            <person name="Bauer D."/>
            <person name="Andreopoulos W."/>
            <person name="Pangilinan J."/>
            <person name="LaButti K."/>
            <person name="Riley R."/>
            <person name="Lipzen A."/>
            <person name="Clum A."/>
            <person name="Drula E."/>
            <person name="Henrissat B."/>
            <person name="Kohler A."/>
            <person name="Grigoriev I.V."/>
            <person name="Martin F.M."/>
            <person name="Hacquard S."/>
        </authorList>
    </citation>
    <scope>NUCLEOTIDE SEQUENCE</scope>
    <source>
        <strain evidence="1">MPI-CAGE-AT-0021</strain>
    </source>
</reference>
<evidence type="ECO:0000313" key="2">
    <source>
        <dbReference type="Proteomes" id="UP000717696"/>
    </source>
</evidence>
<gene>
    <name evidence="1" type="ORF">B0J13DRAFT_557456</name>
</gene>
<dbReference type="AlphaFoldDB" id="A0A9P9J021"/>
<protein>
    <submittedName>
        <fullName evidence="1">Uncharacterized protein</fullName>
    </submittedName>
</protein>
<dbReference type="Proteomes" id="UP000717696">
    <property type="component" value="Unassembled WGS sequence"/>
</dbReference>
<evidence type="ECO:0000313" key="1">
    <source>
        <dbReference type="EMBL" id="KAH7140267.1"/>
    </source>
</evidence>